<dbReference type="Gene3D" id="3.40.50.620">
    <property type="entry name" value="HUPs"/>
    <property type="match status" value="1"/>
</dbReference>
<dbReference type="CDD" id="cd06259">
    <property type="entry name" value="YdcF-like"/>
    <property type="match status" value="1"/>
</dbReference>
<evidence type="ECO:0000259" key="1">
    <source>
        <dbReference type="Pfam" id="PF02698"/>
    </source>
</evidence>
<name>A0A2K2U9M6_9ACTN</name>
<sequence>MSAHGNKRWLKRAAGVLLVGAVAAALVVACTNAAVIATSKPAIVSIEETTAYDADAIVVLGASVLSDGTPSRILQDRLDVAIELYLAGAAPKLIMSGDNSTVSYNEVRGMKNYAISQGVPSEDVFCDHAGFSTYETMYRAKHVFGAERIIIATQTYHLYRAIYDANGLGMEAVGVASDSRSYSGQTWYDLREIPARTKDFFYVIAQTPSTFVGDSISLHQSGDVTD</sequence>
<dbReference type="OrthoDB" id="9782395at2"/>
<dbReference type="InterPro" id="IPR003848">
    <property type="entry name" value="DUF218"/>
</dbReference>
<comment type="caution">
    <text evidence="2">The sequence shown here is derived from an EMBL/GenBank/DDBJ whole genome shotgun (WGS) entry which is preliminary data.</text>
</comment>
<protein>
    <recommendedName>
        <fullName evidence="1">DUF218 domain-containing protein</fullName>
    </recommendedName>
</protein>
<evidence type="ECO:0000313" key="2">
    <source>
        <dbReference type="EMBL" id="PNV66908.1"/>
    </source>
</evidence>
<dbReference type="GO" id="GO:0005886">
    <property type="term" value="C:plasma membrane"/>
    <property type="evidence" value="ECO:0007669"/>
    <property type="project" value="TreeGrafter"/>
</dbReference>
<proteinExistence type="predicted"/>
<dbReference type="Pfam" id="PF02698">
    <property type="entry name" value="DUF218"/>
    <property type="match status" value="1"/>
</dbReference>
<dbReference type="EMBL" id="PPEK01000017">
    <property type="protein sequence ID" value="PNV66908.1"/>
    <property type="molecule type" value="Genomic_DNA"/>
</dbReference>
<dbReference type="PROSITE" id="PS51257">
    <property type="entry name" value="PROKAR_LIPOPROTEIN"/>
    <property type="match status" value="1"/>
</dbReference>
<dbReference type="RefSeq" id="WP_103265745.1">
    <property type="nucleotide sequence ID" value="NZ_CABMLE010000017.1"/>
</dbReference>
<evidence type="ECO:0000313" key="3">
    <source>
        <dbReference type="Proteomes" id="UP000236197"/>
    </source>
</evidence>
<dbReference type="AlphaFoldDB" id="A0A2K2U9M6"/>
<accession>A0A2K2U9M6</accession>
<dbReference type="PANTHER" id="PTHR30336:SF6">
    <property type="entry name" value="INTEGRAL MEMBRANE PROTEIN"/>
    <property type="match status" value="1"/>
</dbReference>
<dbReference type="InterPro" id="IPR014729">
    <property type="entry name" value="Rossmann-like_a/b/a_fold"/>
</dbReference>
<gene>
    <name evidence="2" type="ORF">C2L71_10675</name>
</gene>
<keyword evidence="3" id="KW-1185">Reference proteome</keyword>
<reference evidence="3" key="1">
    <citation type="submission" date="2018-01" db="EMBL/GenBank/DDBJ databases">
        <title>Rubneribacter badeniensis gen. nov., sp. nov., and Colonibacter rubneri, gen. nov., sp. nov., WGS of new members of the Eggerthellaceae.</title>
        <authorList>
            <person name="Danylec N."/>
            <person name="Stoll D.A."/>
            <person name="Doetsch A."/>
            <person name="Kulling S.E."/>
            <person name="Huch M."/>
        </authorList>
    </citation>
    <scope>NUCLEOTIDE SEQUENCE [LARGE SCALE GENOMIC DNA]</scope>
    <source>
        <strain evidence="3">ResAG-96</strain>
    </source>
</reference>
<dbReference type="InterPro" id="IPR051599">
    <property type="entry name" value="Cell_Envelope_Assoc"/>
</dbReference>
<dbReference type="Proteomes" id="UP000236197">
    <property type="component" value="Unassembled WGS sequence"/>
</dbReference>
<organism evidence="2 3">
    <name type="scientific">Enteroscipio rubneri</name>
    <dbReference type="NCBI Taxonomy" id="2070686"/>
    <lineage>
        <taxon>Bacteria</taxon>
        <taxon>Bacillati</taxon>
        <taxon>Actinomycetota</taxon>
        <taxon>Coriobacteriia</taxon>
        <taxon>Eggerthellales</taxon>
        <taxon>Eggerthellaceae</taxon>
        <taxon>Enteroscipio</taxon>
    </lineage>
</organism>
<feature type="domain" description="DUF218" evidence="1">
    <location>
        <begin position="55"/>
        <end position="177"/>
    </location>
</feature>
<dbReference type="PANTHER" id="PTHR30336">
    <property type="entry name" value="INNER MEMBRANE PROTEIN, PROBABLE PERMEASE"/>
    <property type="match status" value="1"/>
</dbReference>